<dbReference type="AlphaFoldDB" id="A0A0H3CUQ9"/>
<keyword evidence="1" id="KW-0614">Plasmid</keyword>
<reference evidence="1 2" key="1">
    <citation type="journal article" date="2010" name="J. Bacteriol.">
        <title>Complete genome sequence of Enterobacter cloacae subsp. cloacae type strain ATCC 13047.</title>
        <authorList>
            <person name="Ren Y."/>
            <person name="Ren Y."/>
            <person name="Zhou Z."/>
            <person name="Guo X."/>
            <person name="Li Y."/>
            <person name="Feng L."/>
            <person name="Wang L."/>
        </authorList>
    </citation>
    <scope>NUCLEOTIDE SEQUENCE [LARGE SCALE GENOMIC DNA]</scope>
    <source>
        <strain evidence="2">ATCC 13047 / DSM 30054 / NBRC 13535 / NCTC 10005 / WDCM 00083 / NCDC 279-56</strain>
        <plasmid evidence="1">pECL_B</plasmid>
    </source>
</reference>
<protein>
    <submittedName>
        <fullName evidence="1">Uncharacterized protein</fullName>
    </submittedName>
</protein>
<evidence type="ECO:0000313" key="2">
    <source>
        <dbReference type="Proteomes" id="UP000002363"/>
    </source>
</evidence>
<geneLocation type="plasmid" evidence="1 2">
    <name>pECL_B</name>
</geneLocation>
<evidence type="ECO:0000313" key="1">
    <source>
        <dbReference type="EMBL" id="ADF65004.1"/>
    </source>
</evidence>
<accession>A0A0H3CUQ9</accession>
<dbReference type="HOGENOM" id="CLU_3327502_0_0_6"/>
<dbReference type="EMBL" id="CP001920">
    <property type="protein sequence ID" value="ADF65004.1"/>
    <property type="molecule type" value="Genomic_DNA"/>
</dbReference>
<sequence>MPFTDITIAPERNRIKKNLHIVNFLSCACANRISYGGI</sequence>
<organism evidence="1 2">
    <name type="scientific">Enterobacter cloacae subsp. cloacae (strain ATCC 13047 / DSM 30054 / NBRC 13535 / NCTC 10005 / WDCM 00083 / NCDC 279-56)</name>
    <dbReference type="NCBI Taxonomy" id="716541"/>
    <lineage>
        <taxon>Bacteria</taxon>
        <taxon>Pseudomonadati</taxon>
        <taxon>Pseudomonadota</taxon>
        <taxon>Gammaproteobacteria</taxon>
        <taxon>Enterobacterales</taxon>
        <taxon>Enterobacteriaceae</taxon>
        <taxon>Enterobacter</taxon>
        <taxon>Enterobacter cloacae complex</taxon>
    </lineage>
</organism>
<dbReference type="KEGG" id="enc:ECL_B042"/>
<keyword evidence="2" id="KW-1185">Reference proteome</keyword>
<name>A0A0H3CUQ9_ENTCC</name>
<dbReference type="EnsemblBacteria" id="ADF65004">
    <property type="protein sequence ID" value="ADF65004"/>
    <property type="gene ID" value="ECL_B042"/>
</dbReference>
<dbReference type="Proteomes" id="UP000002363">
    <property type="component" value="Plasmid pECL_B"/>
</dbReference>
<gene>
    <name evidence="1" type="ordered locus">ECL_B042</name>
</gene>
<proteinExistence type="predicted"/>